<dbReference type="InterPro" id="IPR000120">
    <property type="entry name" value="Amidase"/>
</dbReference>
<dbReference type="GO" id="GO:0016787">
    <property type="term" value="F:hydrolase activity"/>
    <property type="evidence" value="ECO:0007669"/>
    <property type="project" value="UniProtKB-KW"/>
</dbReference>
<dbReference type="RefSeq" id="XP_018001090.1">
    <property type="nucleotide sequence ID" value="XM_018148305.1"/>
</dbReference>
<dbReference type="PROSITE" id="PS00571">
    <property type="entry name" value="AMIDASES"/>
    <property type="match status" value="1"/>
</dbReference>
<dbReference type="STRING" id="1664694.A0A0N1HRU0"/>
<dbReference type="PANTHER" id="PTHR11895:SF67">
    <property type="entry name" value="AMIDASE DOMAIN-CONTAINING PROTEIN"/>
    <property type="match status" value="1"/>
</dbReference>
<evidence type="ECO:0000256" key="2">
    <source>
        <dbReference type="SAM" id="MobiDB-lite"/>
    </source>
</evidence>
<evidence type="ECO:0000259" key="3">
    <source>
        <dbReference type="Pfam" id="PF01425"/>
    </source>
</evidence>
<accession>A0A0N1HRU0</accession>
<dbReference type="SUPFAM" id="SSF75304">
    <property type="entry name" value="Amidase signature (AS) enzymes"/>
    <property type="match status" value="1"/>
</dbReference>
<dbReference type="InterPro" id="IPR020556">
    <property type="entry name" value="Amidase_CS"/>
</dbReference>
<name>A0A0N1HRU0_9EURO</name>
<dbReference type="InterPro" id="IPR023631">
    <property type="entry name" value="Amidase_dom"/>
</dbReference>
<reference evidence="4 5" key="1">
    <citation type="submission" date="2015-06" db="EMBL/GenBank/DDBJ databases">
        <title>Draft genome of the ant-associated black yeast Phialophora attae CBS 131958.</title>
        <authorList>
            <person name="Moreno L.F."/>
            <person name="Stielow B.J."/>
            <person name="de Hoog S."/>
            <person name="Vicente V.A."/>
            <person name="Weiss V.A."/>
            <person name="de Vries M."/>
            <person name="Cruz L.M."/>
            <person name="Souza E.M."/>
        </authorList>
    </citation>
    <scope>NUCLEOTIDE SEQUENCE [LARGE SCALE GENOMIC DNA]</scope>
    <source>
        <strain evidence="4 5">CBS 131958</strain>
    </source>
</reference>
<dbReference type="AlphaFoldDB" id="A0A0N1HRU0"/>
<dbReference type="InterPro" id="IPR036928">
    <property type="entry name" value="AS_sf"/>
</dbReference>
<dbReference type="Pfam" id="PF01425">
    <property type="entry name" value="Amidase"/>
    <property type="match status" value="1"/>
</dbReference>
<dbReference type="GeneID" id="28740185"/>
<organism evidence="4 5">
    <name type="scientific">Cyphellophora attinorum</name>
    <dbReference type="NCBI Taxonomy" id="1664694"/>
    <lineage>
        <taxon>Eukaryota</taxon>
        <taxon>Fungi</taxon>
        <taxon>Dikarya</taxon>
        <taxon>Ascomycota</taxon>
        <taxon>Pezizomycotina</taxon>
        <taxon>Eurotiomycetes</taxon>
        <taxon>Chaetothyriomycetidae</taxon>
        <taxon>Chaetothyriales</taxon>
        <taxon>Cyphellophoraceae</taxon>
        <taxon>Cyphellophora</taxon>
    </lineage>
</organism>
<dbReference type="VEuPathDB" id="FungiDB:AB675_7900"/>
<sequence>MGDDLKAFNRPAPRAGPDVPYQNATASNPILRGPALAVASTIITRTAFLKRLLWRMNRFDKVKDIAALTEYTPRHDPTVIPAASEGEVLPIAGLPAAEPRQNEQTYYTSGDLVKLYEEGTLTPVQVVEHLLPLIRRDISPKGSFSIGWVQARADLILEAAEASTARYKAGKPLSPLDGVPVTVKDQVDITGYDFWKGTPMNFKSPKDGTAWCVQKWAEAGAIILGKTVMHEIGMDTTNVNLTFGTPRNPHNAAYYTGGSSGGSAYAVASGVVPIALGADGGGSIRLPSSFCGIFGLKPSAGRVSARADTDPWNSVTTIGPHASNIDDLALAYRIMAQPDPHSRANYAFPSPLIDGSKISRDGPKYLGIMREWIDRADQDVADLFRRAVDYLVKAHEYEVIDIKIPLLPEAQKAHALTITNETRADLTDAQVSKLTYHNQLLLGTLTGCATARDFLACQRMRSLQMSHLASLWEQYPGMLVLTPTCPFAGWKIVSESDLSGAGAFDGDTSLRSMEYVFLSNFTGTPSISVPMGYVEEVLPAGLMAMAEWGNEEQLLSFGREAAGVLGEEGLRRPSDPERWADVLAIGIKDHA</sequence>
<dbReference type="Proteomes" id="UP000038010">
    <property type="component" value="Unassembled WGS sequence"/>
</dbReference>
<comment type="caution">
    <text evidence="4">The sequence shown here is derived from an EMBL/GenBank/DDBJ whole genome shotgun (WGS) entry which is preliminary data.</text>
</comment>
<keyword evidence="5" id="KW-1185">Reference proteome</keyword>
<dbReference type="EMBL" id="LFJN01000010">
    <property type="protein sequence ID" value="KPI41127.1"/>
    <property type="molecule type" value="Genomic_DNA"/>
</dbReference>
<dbReference type="Gene3D" id="3.90.1300.10">
    <property type="entry name" value="Amidase signature (AS) domain"/>
    <property type="match status" value="1"/>
</dbReference>
<comment type="similarity">
    <text evidence="1">Belongs to the amidase family.</text>
</comment>
<feature type="region of interest" description="Disordered" evidence="2">
    <location>
        <begin position="1"/>
        <end position="21"/>
    </location>
</feature>
<evidence type="ECO:0000313" key="5">
    <source>
        <dbReference type="Proteomes" id="UP000038010"/>
    </source>
</evidence>
<feature type="domain" description="Amidase" evidence="3">
    <location>
        <begin position="149"/>
        <end position="555"/>
    </location>
</feature>
<proteinExistence type="inferred from homology"/>
<gene>
    <name evidence="4" type="ORF">AB675_7900</name>
</gene>
<dbReference type="OrthoDB" id="421993at2759"/>
<evidence type="ECO:0000256" key="1">
    <source>
        <dbReference type="ARBA" id="ARBA00009199"/>
    </source>
</evidence>
<protein>
    <submittedName>
        <fullName evidence="4">Fatty acid amide hydrolase</fullName>
    </submittedName>
</protein>
<evidence type="ECO:0000313" key="4">
    <source>
        <dbReference type="EMBL" id="KPI41127.1"/>
    </source>
</evidence>
<keyword evidence="4" id="KW-0378">Hydrolase</keyword>
<dbReference type="PANTHER" id="PTHR11895">
    <property type="entry name" value="TRANSAMIDASE"/>
    <property type="match status" value="1"/>
</dbReference>